<evidence type="ECO:0000256" key="1">
    <source>
        <dbReference type="ARBA" id="ARBA00007116"/>
    </source>
</evidence>
<evidence type="ECO:0000313" key="4">
    <source>
        <dbReference type="EMBL" id="KAF9678930.1"/>
    </source>
</evidence>
<dbReference type="GO" id="GO:1990904">
    <property type="term" value="C:ribonucleoprotein complex"/>
    <property type="evidence" value="ECO:0007669"/>
    <property type="project" value="UniProtKB-KW"/>
</dbReference>
<evidence type="ECO:0000256" key="3">
    <source>
        <dbReference type="ARBA" id="ARBA00023274"/>
    </source>
</evidence>
<dbReference type="GO" id="GO:0005840">
    <property type="term" value="C:ribosome"/>
    <property type="evidence" value="ECO:0007669"/>
    <property type="project" value="UniProtKB-KW"/>
</dbReference>
<dbReference type="Proteomes" id="UP000657918">
    <property type="component" value="Unassembled WGS sequence"/>
</dbReference>
<keyword evidence="3" id="KW-0687">Ribonucleoprotein</keyword>
<dbReference type="OrthoDB" id="731074at2759"/>
<dbReference type="InterPro" id="IPR008586">
    <property type="entry name" value="DUF868_pln"/>
</dbReference>
<evidence type="ECO:0000256" key="2">
    <source>
        <dbReference type="ARBA" id="ARBA00022980"/>
    </source>
</evidence>
<accession>A0A835JWU9</accession>
<gene>
    <name evidence="4" type="ORF">SADUNF_Sadunf07G0087600</name>
</gene>
<dbReference type="AlphaFoldDB" id="A0A835JWU9"/>
<dbReference type="CDD" id="cd00432">
    <property type="entry name" value="Ribosomal_L18_L5e"/>
    <property type="match status" value="1"/>
</dbReference>
<protein>
    <submittedName>
        <fullName evidence="4">Uncharacterized protein</fullName>
    </submittedName>
</protein>
<organism evidence="4 5">
    <name type="scientific">Salix dunnii</name>
    <dbReference type="NCBI Taxonomy" id="1413687"/>
    <lineage>
        <taxon>Eukaryota</taxon>
        <taxon>Viridiplantae</taxon>
        <taxon>Streptophyta</taxon>
        <taxon>Embryophyta</taxon>
        <taxon>Tracheophyta</taxon>
        <taxon>Spermatophyta</taxon>
        <taxon>Magnoliopsida</taxon>
        <taxon>eudicotyledons</taxon>
        <taxon>Gunneridae</taxon>
        <taxon>Pentapetalae</taxon>
        <taxon>rosids</taxon>
        <taxon>fabids</taxon>
        <taxon>Malpighiales</taxon>
        <taxon>Salicaceae</taxon>
        <taxon>Saliceae</taxon>
        <taxon>Salix</taxon>
    </lineage>
</organism>
<dbReference type="GO" id="GO:0003735">
    <property type="term" value="F:structural constituent of ribosome"/>
    <property type="evidence" value="ECO:0007669"/>
    <property type="project" value="InterPro"/>
</dbReference>
<dbReference type="PANTHER" id="PTHR31972">
    <property type="entry name" value="EXPRESSED PROTEIN"/>
    <property type="match status" value="1"/>
</dbReference>
<name>A0A835JWU9_9ROSI</name>
<dbReference type="InterPro" id="IPR057268">
    <property type="entry name" value="Ribosomal_L18"/>
</dbReference>
<reference evidence="4 5" key="1">
    <citation type="submission" date="2020-10" db="EMBL/GenBank/DDBJ databases">
        <title>Plant Genome Project.</title>
        <authorList>
            <person name="Zhang R.-G."/>
        </authorList>
    </citation>
    <scope>NUCLEOTIDE SEQUENCE [LARGE SCALE GENOMIC DNA]</scope>
    <source>
        <strain evidence="4">FAFU-HL-1</strain>
        <tissue evidence="4">Leaf</tissue>
    </source>
</reference>
<dbReference type="EMBL" id="JADGMS010000007">
    <property type="protein sequence ID" value="KAF9678930.1"/>
    <property type="molecule type" value="Genomic_DNA"/>
</dbReference>
<dbReference type="SUPFAM" id="SSF53137">
    <property type="entry name" value="Translational machinery components"/>
    <property type="match status" value="1"/>
</dbReference>
<dbReference type="Pfam" id="PF05910">
    <property type="entry name" value="DUF868"/>
    <property type="match status" value="1"/>
</dbReference>
<dbReference type="InterPro" id="IPR005484">
    <property type="entry name" value="Ribosomal_uL18_bac/plant/anim"/>
</dbReference>
<dbReference type="Gene3D" id="3.30.420.100">
    <property type="match status" value="1"/>
</dbReference>
<dbReference type="Pfam" id="PF00861">
    <property type="entry name" value="Ribosomal_L18p"/>
    <property type="match status" value="1"/>
</dbReference>
<proteinExistence type="inferred from homology"/>
<comment type="similarity">
    <text evidence="1">Belongs to the universal ribosomal protein uL18 family.</text>
</comment>
<dbReference type="GO" id="GO:0006412">
    <property type="term" value="P:translation"/>
    <property type="evidence" value="ECO:0007669"/>
    <property type="project" value="InterPro"/>
</dbReference>
<sequence>MRCITFHRHVLMSPSPLFLGERKRPKITHCYQLLEILFMIQFEFTLENANFILAVGKKMKDDKQIISMMVLYNKCRKMVIPPPVRPPRVTQFLKPYVLKMHFTNKYVNAQVTHSPSATVASAASSQEKALRSTMENTRDVAAAAKIGKLLGERLLLKDIPAVTVFLNRNQKYHGKVKAVIDSLREAASSWRQVLKAFHVTIFPYPSSTQQKENFLHPFSCSATPFWLHFQVLLQHQKPFHSHSSFYGTMSFQYPLRNFSMGASLSSAPEKIPDDFLTSTTPQNTVTCVYRAYVGGYWRNLMVFWCKNHTNHTLNLIITNIEGEVCYNCRIDLKPWFSWSKKGSKSFELGGCQVDIHWDFRSAKFAGSPEPASDYYVAVVSDEEIVLLLGDYKKKACKRANARPPLVEAVLYLKKEHVYHKKTFSTRAKFDEKKHEHDIIVESSTRGPRDPEMWISIDGIIMIHVRNLQWKFRGNQTVMLSRQPVRVSWDVHDWLFTAPGTGHGLFMFKPGVSESEDDKDSGSYGAQSDTSDGSMYFSTGSVSATPEFCLFLYAWKIE</sequence>
<dbReference type="PANTHER" id="PTHR31972:SF2">
    <property type="entry name" value="DUF868 FAMILY PROTEIN (DUF868)"/>
    <property type="match status" value="1"/>
</dbReference>
<comment type="caution">
    <text evidence="4">The sequence shown here is derived from an EMBL/GenBank/DDBJ whole genome shotgun (WGS) entry which is preliminary data.</text>
</comment>
<keyword evidence="2" id="KW-0689">Ribosomal protein</keyword>
<keyword evidence="5" id="KW-1185">Reference proteome</keyword>
<evidence type="ECO:0000313" key="5">
    <source>
        <dbReference type="Proteomes" id="UP000657918"/>
    </source>
</evidence>